<dbReference type="Gene3D" id="2.40.360.10">
    <property type="entry name" value="YmcC-like"/>
    <property type="match status" value="1"/>
</dbReference>
<protein>
    <submittedName>
        <fullName evidence="2">YjbF family lipoprotein</fullName>
    </submittedName>
</protein>
<dbReference type="Proteomes" id="UP000288071">
    <property type="component" value="Unassembled WGS sequence"/>
</dbReference>
<dbReference type="SUPFAM" id="SSF159270">
    <property type="entry name" value="YmcC-like"/>
    <property type="match status" value="1"/>
</dbReference>
<keyword evidence="3" id="KW-1185">Reference proteome</keyword>
<sequence length="231" mass="24525">MTGLRSRALALAAVIGLGGLAACGSDTNQTENSRMAGESIKQIFSTFKRDKTVAAAPDAEAMARSSLELNKGPLILLSQETPKNVSILGMIGENGTMRTYATPSMQAVILRGGMLAGTRGLGFDMMSAEVEQTGRLIRARTPGTGKKVIRYLDGLGLERPIPLDCTVSVGADTSYPFAGQTWSGRQVVEHCEGLGMKMDDTFIVSAAGQIVASRQWISPQLGYVTIQTVRP</sequence>
<reference evidence="2" key="1">
    <citation type="submission" date="2019-01" db="EMBL/GenBank/DDBJ databases">
        <title>Sinorhodobacter populi sp. nov. isolated from the symptomatic bark tissue of Populus euramericana canker.</title>
        <authorList>
            <person name="Xu G."/>
        </authorList>
    </citation>
    <scope>NUCLEOTIDE SEQUENCE [LARGE SCALE GENOMIC DNA]</scope>
    <source>
        <strain evidence="2">CGMCC 1.12963</strain>
    </source>
</reference>
<dbReference type="InterPro" id="IPR021308">
    <property type="entry name" value="GfcB"/>
</dbReference>
<dbReference type="PROSITE" id="PS51257">
    <property type="entry name" value="PROKAR_LIPOPROTEIN"/>
    <property type="match status" value="1"/>
</dbReference>
<dbReference type="RefSeq" id="WP_128155338.1">
    <property type="nucleotide sequence ID" value="NZ_JBHSOM010000016.1"/>
</dbReference>
<organism evidence="2 3">
    <name type="scientific">Paenirhodobacter huangdaonensis</name>
    <dbReference type="NCBI Taxonomy" id="2501515"/>
    <lineage>
        <taxon>Bacteria</taxon>
        <taxon>Pseudomonadati</taxon>
        <taxon>Pseudomonadota</taxon>
        <taxon>Alphaproteobacteria</taxon>
        <taxon>Rhodobacterales</taxon>
        <taxon>Rhodobacter group</taxon>
        <taxon>Paenirhodobacter</taxon>
    </lineage>
</organism>
<dbReference type="Pfam" id="PF11102">
    <property type="entry name" value="YjbF"/>
    <property type="match status" value="1"/>
</dbReference>
<feature type="chain" id="PRO_5018782160" evidence="1">
    <location>
        <begin position="22"/>
        <end position="231"/>
    </location>
</feature>
<keyword evidence="2" id="KW-0449">Lipoprotein</keyword>
<accession>A0A3S3PH75</accession>
<proteinExistence type="predicted"/>
<comment type="caution">
    <text evidence="2">The sequence shown here is derived from an EMBL/GenBank/DDBJ whole genome shotgun (WGS) entry which is preliminary data.</text>
</comment>
<gene>
    <name evidence="2" type="ORF">EOW66_05095</name>
</gene>
<reference evidence="2" key="2">
    <citation type="submission" date="2019-01" db="EMBL/GenBank/DDBJ databases">
        <authorList>
            <person name="Li Y."/>
        </authorList>
    </citation>
    <scope>NUCLEOTIDE SEQUENCE [LARGE SCALE GENOMIC DNA]</scope>
    <source>
        <strain evidence="2">CGMCC 1.12963</strain>
    </source>
</reference>
<dbReference type="AlphaFoldDB" id="A0A3S3PH75"/>
<feature type="signal peptide" evidence="1">
    <location>
        <begin position="1"/>
        <end position="21"/>
    </location>
</feature>
<dbReference type="EMBL" id="SAVA01000002">
    <property type="protein sequence ID" value="RWR53992.1"/>
    <property type="molecule type" value="Genomic_DNA"/>
</dbReference>
<evidence type="ECO:0000313" key="2">
    <source>
        <dbReference type="EMBL" id="RWR53992.1"/>
    </source>
</evidence>
<evidence type="ECO:0000256" key="1">
    <source>
        <dbReference type="SAM" id="SignalP"/>
    </source>
</evidence>
<keyword evidence="1" id="KW-0732">Signal</keyword>
<dbReference type="InterPro" id="IPR023373">
    <property type="entry name" value="YmcC_sf"/>
</dbReference>
<name>A0A3S3PH75_9RHOB</name>
<evidence type="ECO:0000313" key="3">
    <source>
        <dbReference type="Proteomes" id="UP000288071"/>
    </source>
</evidence>